<evidence type="ECO:0000256" key="2">
    <source>
        <dbReference type="ARBA" id="ARBA00022630"/>
    </source>
</evidence>
<dbReference type="Proteomes" id="UP000241818">
    <property type="component" value="Unassembled WGS sequence"/>
</dbReference>
<dbReference type="Gene3D" id="3.40.462.20">
    <property type="match status" value="1"/>
</dbReference>
<accession>A0A2T3B439</accession>
<dbReference type="InParanoid" id="A0A2T3B439"/>
<evidence type="ECO:0000256" key="4">
    <source>
        <dbReference type="ARBA" id="ARBA00023002"/>
    </source>
</evidence>
<evidence type="ECO:0000313" key="6">
    <source>
        <dbReference type="EMBL" id="PSS20407.1"/>
    </source>
</evidence>
<gene>
    <name evidence="6" type="ORF">M430DRAFT_138865</name>
</gene>
<dbReference type="InterPro" id="IPR006094">
    <property type="entry name" value="Oxid_FAD_bind_N"/>
</dbReference>
<organism evidence="6 7">
    <name type="scientific">Amorphotheca resinae ATCC 22711</name>
    <dbReference type="NCBI Taxonomy" id="857342"/>
    <lineage>
        <taxon>Eukaryota</taxon>
        <taxon>Fungi</taxon>
        <taxon>Dikarya</taxon>
        <taxon>Ascomycota</taxon>
        <taxon>Pezizomycotina</taxon>
        <taxon>Leotiomycetes</taxon>
        <taxon>Helotiales</taxon>
        <taxon>Amorphothecaceae</taxon>
        <taxon>Amorphotheca</taxon>
    </lineage>
</organism>
<dbReference type="GO" id="GO:0016491">
    <property type="term" value="F:oxidoreductase activity"/>
    <property type="evidence" value="ECO:0007669"/>
    <property type="project" value="UniProtKB-KW"/>
</dbReference>
<dbReference type="PANTHER" id="PTHR42973:SF7">
    <property type="entry name" value="FAD-BINDING PCMH-TYPE DOMAIN-CONTAINING PROTEIN"/>
    <property type="match status" value="1"/>
</dbReference>
<dbReference type="Gene3D" id="3.30.43.10">
    <property type="entry name" value="Uridine Diphospho-n-acetylenolpyruvylglucosamine Reductase, domain 2"/>
    <property type="match status" value="1"/>
</dbReference>
<reference evidence="6 7" key="1">
    <citation type="journal article" date="2018" name="New Phytol.">
        <title>Comparative genomics and transcriptomics depict ericoid mycorrhizal fungi as versatile saprotrophs and plant mutualists.</title>
        <authorList>
            <person name="Martino E."/>
            <person name="Morin E."/>
            <person name="Grelet G.A."/>
            <person name="Kuo A."/>
            <person name="Kohler A."/>
            <person name="Daghino S."/>
            <person name="Barry K.W."/>
            <person name="Cichocki N."/>
            <person name="Clum A."/>
            <person name="Dockter R.B."/>
            <person name="Hainaut M."/>
            <person name="Kuo R.C."/>
            <person name="LaButti K."/>
            <person name="Lindahl B.D."/>
            <person name="Lindquist E.A."/>
            <person name="Lipzen A."/>
            <person name="Khouja H.R."/>
            <person name="Magnuson J."/>
            <person name="Murat C."/>
            <person name="Ohm R.A."/>
            <person name="Singer S.W."/>
            <person name="Spatafora J.W."/>
            <person name="Wang M."/>
            <person name="Veneault-Fourrey C."/>
            <person name="Henrissat B."/>
            <person name="Grigoriev I.V."/>
            <person name="Martin F.M."/>
            <person name="Perotto S."/>
        </authorList>
    </citation>
    <scope>NUCLEOTIDE SEQUENCE [LARGE SCALE GENOMIC DNA]</scope>
    <source>
        <strain evidence="6 7">ATCC 22711</strain>
    </source>
</reference>
<evidence type="ECO:0000259" key="5">
    <source>
        <dbReference type="PROSITE" id="PS51387"/>
    </source>
</evidence>
<comment type="similarity">
    <text evidence="1">Belongs to the oxygen-dependent FAD-linked oxidoreductase family.</text>
</comment>
<keyword evidence="2" id="KW-0285">Flavoprotein</keyword>
<sequence>MAVSLDQKRIALETFLQDHTNIKYVTPAAPEFSSLKATYNLTITATPLAIVRPQSSNDVAALVSYCTTHGIQFSVRSGGNNLYGASCVQDALMVDMRDIAFVDIDKEKSSARVGGGILQGKLAKELSKEGLVTAMGSLGFVGFIGWGCYGGYGSLSAKYGLGVDNILAAKVVNWNGEIVDADEEMMKGIRGAGGAFGVIVELTVKVYPLKSILAGMIVFDSQDITSVYQSYNAGYQTLLDEGLSPALSSQQMVVNSPNGRAFAVGIIWSSDDHDAGRAELAKIEALGTVVMNTVGPTTVADYMDILSTQIPSSAYGACQTLSIRKLNNETTAIMSRNFEKMPSSFGTAFTIHELRGPSAAPKSNSVFGLREPHFMLEFISTVAKEEDEKESREWATNFRKELLQMKPENLLPGTYISLTPPGVTPLSKIYGPDSNYETLLELKQKYDPHNVFNLAVPKFYEQ</sequence>
<proteinExistence type="inferred from homology"/>
<dbReference type="EMBL" id="KZ679010">
    <property type="protein sequence ID" value="PSS20407.1"/>
    <property type="molecule type" value="Genomic_DNA"/>
</dbReference>
<evidence type="ECO:0000256" key="1">
    <source>
        <dbReference type="ARBA" id="ARBA00005466"/>
    </source>
</evidence>
<dbReference type="PANTHER" id="PTHR42973">
    <property type="entry name" value="BINDING OXIDOREDUCTASE, PUTATIVE (AFU_ORTHOLOGUE AFUA_1G17690)-RELATED"/>
    <property type="match status" value="1"/>
</dbReference>
<dbReference type="Pfam" id="PF08031">
    <property type="entry name" value="BBE"/>
    <property type="match status" value="1"/>
</dbReference>
<dbReference type="SUPFAM" id="SSF56176">
    <property type="entry name" value="FAD-binding/transporter-associated domain-like"/>
    <property type="match status" value="1"/>
</dbReference>
<evidence type="ECO:0000256" key="3">
    <source>
        <dbReference type="ARBA" id="ARBA00022827"/>
    </source>
</evidence>
<dbReference type="InterPro" id="IPR016167">
    <property type="entry name" value="FAD-bd_PCMH_sub1"/>
</dbReference>
<dbReference type="GO" id="GO:0071949">
    <property type="term" value="F:FAD binding"/>
    <property type="evidence" value="ECO:0007669"/>
    <property type="project" value="InterPro"/>
</dbReference>
<dbReference type="InterPro" id="IPR050416">
    <property type="entry name" value="FAD-linked_Oxidoreductase"/>
</dbReference>
<dbReference type="STRING" id="857342.A0A2T3B439"/>
<dbReference type="GeneID" id="36570661"/>
<feature type="domain" description="FAD-binding PCMH-type" evidence="5">
    <location>
        <begin position="43"/>
        <end position="209"/>
    </location>
</feature>
<keyword evidence="4" id="KW-0560">Oxidoreductase</keyword>
<dbReference type="PROSITE" id="PS51387">
    <property type="entry name" value="FAD_PCMH"/>
    <property type="match status" value="1"/>
</dbReference>
<dbReference type="RefSeq" id="XP_024721677.1">
    <property type="nucleotide sequence ID" value="XM_024862580.1"/>
</dbReference>
<dbReference type="OrthoDB" id="415825at2759"/>
<dbReference type="InterPro" id="IPR036318">
    <property type="entry name" value="FAD-bd_PCMH-like_sf"/>
</dbReference>
<dbReference type="Gene3D" id="3.30.465.10">
    <property type="match status" value="1"/>
</dbReference>
<name>A0A2T3B439_AMORE</name>
<dbReference type="Pfam" id="PF01565">
    <property type="entry name" value="FAD_binding_4"/>
    <property type="match status" value="1"/>
</dbReference>
<protein>
    <recommendedName>
        <fullName evidence="5">FAD-binding PCMH-type domain-containing protein</fullName>
    </recommendedName>
</protein>
<dbReference type="AlphaFoldDB" id="A0A2T3B439"/>
<keyword evidence="7" id="KW-1185">Reference proteome</keyword>
<dbReference type="InterPro" id="IPR012951">
    <property type="entry name" value="BBE"/>
</dbReference>
<dbReference type="InterPro" id="IPR016166">
    <property type="entry name" value="FAD-bd_PCMH"/>
</dbReference>
<evidence type="ECO:0000313" key="7">
    <source>
        <dbReference type="Proteomes" id="UP000241818"/>
    </source>
</evidence>
<dbReference type="InterPro" id="IPR016169">
    <property type="entry name" value="FAD-bd_PCMH_sub2"/>
</dbReference>
<keyword evidence="3" id="KW-0274">FAD</keyword>